<dbReference type="PANTHER" id="PTHR31206">
    <property type="entry name" value="LP10445P"/>
    <property type="match status" value="1"/>
</dbReference>
<dbReference type="FunCoup" id="A0A482XLZ5">
    <property type="interactions" value="9"/>
</dbReference>
<dbReference type="PANTHER" id="PTHR31206:SF1">
    <property type="entry name" value="LP10445P"/>
    <property type="match status" value="1"/>
</dbReference>
<feature type="compositionally biased region" description="Basic and acidic residues" evidence="1">
    <location>
        <begin position="1"/>
        <end position="43"/>
    </location>
</feature>
<reference evidence="2 3" key="1">
    <citation type="journal article" date="2017" name="Gigascience">
        <title>Genome sequence of the small brown planthopper, Laodelphax striatellus.</title>
        <authorList>
            <person name="Zhu J."/>
            <person name="Jiang F."/>
            <person name="Wang X."/>
            <person name="Yang P."/>
            <person name="Bao Y."/>
            <person name="Zhao W."/>
            <person name="Wang W."/>
            <person name="Lu H."/>
            <person name="Wang Q."/>
            <person name="Cui N."/>
            <person name="Li J."/>
            <person name="Chen X."/>
            <person name="Luo L."/>
            <person name="Yu J."/>
            <person name="Kang L."/>
            <person name="Cui F."/>
        </authorList>
    </citation>
    <scope>NUCLEOTIDE SEQUENCE [LARGE SCALE GENOMIC DNA]</scope>
    <source>
        <strain evidence="2">Lst14</strain>
    </source>
</reference>
<proteinExistence type="predicted"/>
<name>A0A482XLZ5_LAOST</name>
<keyword evidence="3" id="KW-1185">Reference proteome</keyword>
<organism evidence="2 3">
    <name type="scientific">Laodelphax striatellus</name>
    <name type="common">Small brown planthopper</name>
    <name type="synonym">Delphax striatella</name>
    <dbReference type="NCBI Taxonomy" id="195883"/>
    <lineage>
        <taxon>Eukaryota</taxon>
        <taxon>Metazoa</taxon>
        <taxon>Ecdysozoa</taxon>
        <taxon>Arthropoda</taxon>
        <taxon>Hexapoda</taxon>
        <taxon>Insecta</taxon>
        <taxon>Pterygota</taxon>
        <taxon>Neoptera</taxon>
        <taxon>Paraneoptera</taxon>
        <taxon>Hemiptera</taxon>
        <taxon>Auchenorrhyncha</taxon>
        <taxon>Fulgoroidea</taxon>
        <taxon>Delphacidae</taxon>
        <taxon>Criomorphinae</taxon>
        <taxon>Laodelphax</taxon>
    </lineage>
</organism>
<evidence type="ECO:0008006" key="4">
    <source>
        <dbReference type="Google" id="ProtNLM"/>
    </source>
</evidence>
<dbReference type="InterPro" id="IPR028260">
    <property type="entry name" value="FAM177"/>
</dbReference>
<evidence type="ECO:0000256" key="1">
    <source>
        <dbReference type="SAM" id="MobiDB-lite"/>
    </source>
</evidence>
<evidence type="ECO:0000313" key="3">
    <source>
        <dbReference type="Proteomes" id="UP000291343"/>
    </source>
</evidence>
<accession>A0A482XLZ5</accession>
<protein>
    <recommendedName>
        <fullName evidence="4">Protein FAM177A1</fullName>
    </recommendedName>
</protein>
<comment type="caution">
    <text evidence="2">The sequence shown here is derived from an EMBL/GenBank/DDBJ whole genome shotgun (WGS) entry which is preliminary data.</text>
</comment>
<feature type="region of interest" description="Disordered" evidence="1">
    <location>
        <begin position="152"/>
        <end position="186"/>
    </location>
</feature>
<dbReference type="OrthoDB" id="45963at2759"/>
<feature type="region of interest" description="Disordered" evidence="1">
    <location>
        <begin position="1"/>
        <end position="48"/>
    </location>
</feature>
<gene>
    <name evidence="2" type="ORF">LSTR_LSTR005213</name>
</gene>
<feature type="compositionally biased region" description="Polar residues" evidence="1">
    <location>
        <begin position="169"/>
        <end position="184"/>
    </location>
</feature>
<dbReference type="Pfam" id="PF14774">
    <property type="entry name" value="FAM177"/>
    <property type="match status" value="1"/>
</dbReference>
<dbReference type="AlphaFoldDB" id="A0A482XLZ5"/>
<dbReference type="Proteomes" id="UP000291343">
    <property type="component" value="Unassembled WGS sequence"/>
</dbReference>
<sequence>MSVERITEVVDPHDSENTSEQFEKINIEDAVDPKSENGDKTETDAVNGKKQRIPRRVLHFSDGVIEEYSTDEETDDPDLCKKQTVNETMAINPKSLTWGPWFWYQSVVLGSRTLEVCDFLGESLASFFGITTPKYQYEMDYYNNLKAEEEERKKQEDLEMGGWVDGSKLDSSSPSTNGTGSAHAQTIPPVATRCKPLIHTSGDRDLLESAPLC</sequence>
<evidence type="ECO:0000313" key="2">
    <source>
        <dbReference type="EMBL" id="RZF47135.1"/>
    </source>
</evidence>
<dbReference type="EMBL" id="QKKF02004753">
    <property type="protein sequence ID" value="RZF47135.1"/>
    <property type="molecule type" value="Genomic_DNA"/>
</dbReference>
<dbReference type="InParanoid" id="A0A482XLZ5"/>